<reference evidence="2 3" key="1">
    <citation type="submission" date="2020-08" db="EMBL/GenBank/DDBJ databases">
        <title>Sequencing the genomes of 1000 actinobacteria strains.</title>
        <authorList>
            <person name="Klenk H.-P."/>
        </authorList>
    </citation>
    <scope>NUCLEOTIDE SEQUENCE [LARGE SCALE GENOMIC DNA]</scope>
    <source>
        <strain evidence="2 3">DSM 44593</strain>
    </source>
</reference>
<feature type="domain" description="SAF" evidence="1">
    <location>
        <begin position="25"/>
        <end position="88"/>
    </location>
</feature>
<dbReference type="CDD" id="cd11614">
    <property type="entry name" value="SAF_CpaB_FlgA_like"/>
    <property type="match status" value="1"/>
</dbReference>
<dbReference type="Pfam" id="PF08666">
    <property type="entry name" value="SAF"/>
    <property type="match status" value="1"/>
</dbReference>
<gene>
    <name evidence="2" type="ORF">HNR25_002513</name>
</gene>
<evidence type="ECO:0000313" key="2">
    <source>
        <dbReference type="EMBL" id="MBB5998762.1"/>
    </source>
</evidence>
<name>A0A841E7C7_9ACTN</name>
<dbReference type="EMBL" id="JACHLY010000001">
    <property type="protein sequence ID" value="MBB5998762.1"/>
    <property type="molecule type" value="Genomic_DNA"/>
</dbReference>
<proteinExistence type="predicted"/>
<dbReference type="RefSeq" id="WP_184635238.1">
    <property type="nucleotide sequence ID" value="NZ_BAABKT010000013.1"/>
</dbReference>
<dbReference type="Proteomes" id="UP000578077">
    <property type="component" value="Unassembled WGS sequence"/>
</dbReference>
<dbReference type="SMART" id="SM00858">
    <property type="entry name" value="SAF"/>
    <property type="match status" value="1"/>
</dbReference>
<protein>
    <recommendedName>
        <fullName evidence="1">SAF domain-containing protein</fullName>
    </recommendedName>
</protein>
<accession>A0A841E7C7</accession>
<evidence type="ECO:0000313" key="3">
    <source>
        <dbReference type="Proteomes" id="UP000578077"/>
    </source>
</evidence>
<organism evidence="2 3">
    <name type="scientific">Streptomonospora salina</name>
    <dbReference type="NCBI Taxonomy" id="104205"/>
    <lineage>
        <taxon>Bacteria</taxon>
        <taxon>Bacillati</taxon>
        <taxon>Actinomycetota</taxon>
        <taxon>Actinomycetes</taxon>
        <taxon>Streptosporangiales</taxon>
        <taxon>Nocardiopsidaceae</taxon>
        <taxon>Streptomonospora</taxon>
    </lineage>
</organism>
<dbReference type="AlphaFoldDB" id="A0A841E7C7"/>
<sequence length="189" mass="18815">MLGIALVASSGVAGAGLLSAAEDRDEVLAVAQDVSYGQRIAAEDLTTARLNPDPAVETVPAAERGQAIGQIAGRDLTAGDVLSPSALASDRTPGTGKALTAIPLKPSQVPTSGLHRGDLIQVVSTPGQNGEATGEVPPSIATEVVRVGKPDADGLTVVDVEVESTDAPTLAARVATGRIAVVVNTPGGD</sequence>
<dbReference type="InterPro" id="IPR013974">
    <property type="entry name" value="SAF"/>
</dbReference>
<evidence type="ECO:0000259" key="1">
    <source>
        <dbReference type="SMART" id="SM00858"/>
    </source>
</evidence>
<comment type="caution">
    <text evidence="2">The sequence shown here is derived from an EMBL/GenBank/DDBJ whole genome shotgun (WGS) entry which is preliminary data.</text>
</comment>
<keyword evidence="3" id="KW-1185">Reference proteome</keyword>